<feature type="transmembrane region" description="Helical" evidence="1">
    <location>
        <begin position="113"/>
        <end position="133"/>
    </location>
</feature>
<feature type="transmembrane region" description="Helical" evidence="1">
    <location>
        <begin position="554"/>
        <end position="570"/>
    </location>
</feature>
<feature type="transmembrane region" description="Helical" evidence="1">
    <location>
        <begin position="834"/>
        <end position="851"/>
    </location>
</feature>
<reference evidence="2 3" key="1">
    <citation type="submission" date="2013-02" db="EMBL/GenBank/DDBJ databases">
        <authorList>
            <person name="Fiebig A."/>
            <person name="Goeker M."/>
            <person name="Klenk H.-P.P."/>
        </authorList>
    </citation>
    <scope>NUCLEOTIDE SEQUENCE [LARGE SCALE GENOMIC DNA]</scope>
    <source>
        <strain evidence="2 3">DSM 19309</strain>
    </source>
</reference>
<comment type="caution">
    <text evidence="2">The sequence shown here is derived from an EMBL/GenBank/DDBJ whole genome shotgun (WGS) entry which is preliminary data.</text>
</comment>
<feature type="transmembrane region" description="Helical" evidence="1">
    <location>
        <begin position="503"/>
        <end position="523"/>
    </location>
</feature>
<dbReference type="PATRIC" id="fig|442562.3.peg.3482"/>
<dbReference type="InterPro" id="IPR014600">
    <property type="entry name" value="UCP035905_mem"/>
</dbReference>
<dbReference type="RefSeq" id="WP_051521143.1">
    <property type="nucleotide sequence ID" value="NZ_KK088563.1"/>
</dbReference>
<feature type="transmembrane region" description="Helical" evidence="1">
    <location>
        <begin position="610"/>
        <end position="631"/>
    </location>
</feature>
<feature type="transmembrane region" description="Helical" evidence="1">
    <location>
        <begin position="274"/>
        <end position="297"/>
    </location>
</feature>
<feature type="transmembrane region" description="Helical" evidence="1">
    <location>
        <begin position="145"/>
        <end position="163"/>
    </location>
</feature>
<proteinExistence type="predicted"/>
<feature type="transmembrane region" description="Helical" evidence="1">
    <location>
        <begin position="239"/>
        <end position="262"/>
    </location>
</feature>
<feature type="transmembrane region" description="Helical" evidence="1">
    <location>
        <begin position="347"/>
        <end position="368"/>
    </location>
</feature>
<feature type="transmembrane region" description="Helical" evidence="1">
    <location>
        <begin position="704"/>
        <end position="727"/>
    </location>
</feature>
<protein>
    <submittedName>
        <fullName evidence="2">Uncharacterized protein</fullName>
    </submittedName>
</protein>
<dbReference type="PANTHER" id="PTHR38434">
    <property type="entry name" value="BLL2549 PROTEIN"/>
    <property type="match status" value="1"/>
</dbReference>
<feature type="transmembrane region" description="Helical" evidence="1">
    <location>
        <begin position="809"/>
        <end position="827"/>
    </location>
</feature>
<feature type="transmembrane region" description="Helical" evidence="1">
    <location>
        <begin position="374"/>
        <end position="393"/>
    </location>
</feature>
<gene>
    <name evidence="2" type="ORF">Rumeso_03537</name>
</gene>
<sequence length="892" mass="92500">MILLALAALALPFVVVWLAVAVARLTRRVARLEAQLLGVPAPTAAAAPVTPSPWSTPPDAARAREAVPVAAPAVPPEAVPPSEPAEVAVASPPPAVPARDWIGGLAGWLRGNWIYAVSALSLGLAGVFLVQYGAEHGLLGPGARILLALGLGAALLVAGEAIRRRWGDTGGTSTAALPSTFSGAGIVVLYVAILAARGLYGLVGPEVAFAGLLGVSILALVFGWFYGPFLAAAGLTGGAIAPFLVGGEAGGPGLLFLYFGLLGGAGLAIDAMRCWGWVSTLALALAFGGGSLARGALGGQEGYVAFLLWLALAAVAVPRLELWPSHPGPSLLEKLLSPKGAASPRPVAPTWIALGAVAASSLLIFLSMLEQDPAGQLLSLGALALLAAGLILWTERAEGLVDLPLVPALLLLAFIPQGATRWFGLYAEFQGWDAGVNPEASPPWTVSLILGAALVVTLAAWWRSLRGPWGVLWALVAALVAPVATALLEFLWQPARVMGPWPWALHAVALAGVMTAFASRYAARDGEDRRRAAYAALSAMSLIALAVFVLLSDAALTVAFAVLVAVAAALDRRFRLPEMGWFILAGVAALGWRLTVYPGVMSYLFGEAPLAEVVLAYGAGLLGLAGARALLPIERVRVRAALESAFLAYAGVFASVLLGRFVDRFAPGADLVNHWSVALLGLIWTGLALAQAQRARLGGPLARVRLALAGIEGALGGVAFVAVLTGLNPFFNAWEVVRGSQPFDTLLVAYLLPALALGALAWRLDRLRGRVVLVVAGGVFGATWAFLAIRRFWQGDVLAVSGFTQPELYSYTVALLSLGGVLLAQALRTRSAMLRRLAMAVIALTIAKVFLVDAAGLAGLLRVFSFLALGLVLAGLAWLNRWASGPPEEGRA</sequence>
<keyword evidence="1" id="KW-1133">Transmembrane helix</keyword>
<accession>A0A017HKL7</accession>
<feature type="transmembrane region" description="Helical" evidence="1">
    <location>
        <begin position="674"/>
        <end position="692"/>
    </location>
</feature>
<feature type="transmembrane region" description="Helical" evidence="1">
    <location>
        <begin position="747"/>
        <end position="764"/>
    </location>
</feature>
<dbReference type="PIRSF" id="PIRSF035905">
    <property type="entry name" value="UCP035905_mp"/>
    <property type="match status" value="1"/>
</dbReference>
<feature type="transmembrane region" description="Helical" evidence="1">
    <location>
        <begin position="175"/>
        <end position="195"/>
    </location>
</feature>
<feature type="transmembrane region" description="Helical" evidence="1">
    <location>
        <begin position="771"/>
        <end position="789"/>
    </location>
</feature>
<dbReference type="InterPro" id="IPR019286">
    <property type="entry name" value="DUF2339_TM"/>
</dbReference>
<evidence type="ECO:0000313" key="2">
    <source>
        <dbReference type="EMBL" id="EYD74896.1"/>
    </source>
</evidence>
<feature type="transmembrane region" description="Helical" evidence="1">
    <location>
        <begin position="857"/>
        <end position="879"/>
    </location>
</feature>
<feature type="transmembrane region" description="Helical" evidence="1">
    <location>
        <begin position="532"/>
        <end position="548"/>
    </location>
</feature>
<evidence type="ECO:0000256" key="1">
    <source>
        <dbReference type="SAM" id="Phobius"/>
    </source>
</evidence>
<keyword evidence="3" id="KW-1185">Reference proteome</keyword>
<feature type="transmembrane region" description="Helical" evidence="1">
    <location>
        <begin position="469"/>
        <end position="491"/>
    </location>
</feature>
<dbReference type="Pfam" id="PF10101">
    <property type="entry name" value="DUF2339"/>
    <property type="match status" value="1"/>
</dbReference>
<keyword evidence="1" id="KW-0812">Transmembrane</keyword>
<dbReference type="STRING" id="442562.Rumeso_03537"/>
<feature type="transmembrane region" description="Helical" evidence="1">
    <location>
        <begin position="582"/>
        <end position="604"/>
    </location>
</feature>
<feature type="transmembrane region" description="Helical" evidence="1">
    <location>
        <begin position="640"/>
        <end position="662"/>
    </location>
</feature>
<dbReference type="AlphaFoldDB" id="A0A017HKL7"/>
<keyword evidence="1" id="KW-0472">Membrane</keyword>
<dbReference type="EMBL" id="AOSK01000099">
    <property type="protein sequence ID" value="EYD74896.1"/>
    <property type="molecule type" value="Genomic_DNA"/>
</dbReference>
<name>A0A017HKL7_9RHOB</name>
<feature type="transmembrane region" description="Helical" evidence="1">
    <location>
        <begin position="444"/>
        <end position="462"/>
    </location>
</feature>
<dbReference type="PANTHER" id="PTHR38434:SF1">
    <property type="entry name" value="BLL2549 PROTEIN"/>
    <property type="match status" value="1"/>
</dbReference>
<organism evidence="2 3">
    <name type="scientific">Rubellimicrobium mesophilum DSM 19309</name>
    <dbReference type="NCBI Taxonomy" id="442562"/>
    <lineage>
        <taxon>Bacteria</taxon>
        <taxon>Pseudomonadati</taxon>
        <taxon>Pseudomonadota</taxon>
        <taxon>Alphaproteobacteria</taxon>
        <taxon>Rhodobacterales</taxon>
        <taxon>Roseobacteraceae</taxon>
        <taxon>Rubellimicrobium</taxon>
    </lineage>
</organism>
<feature type="transmembrane region" description="Helical" evidence="1">
    <location>
        <begin position="207"/>
        <end position="227"/>
    </location>
</feature>
<feature type="transmembrane region" description="Helical" evidence="1">
    <location>
        <begin position="303"/>
        <end position="322"/>
    </location>
</feature>
<evidence type="ECO:0000313" key="3">
    <source>
        <dbReference type="Proteomes" id="UP000019666"/>
    </source>
</evidence>
<dbReference type="HOGENOM" id="CLU_013837_0_0_5"/>
<dbReference type="Proteomes" id="UP000019666">
    <property type="component" value="Unassembled WGS sequence"/>
</dbReference>